<dbReference type="Proteomes" id="UP000787156">
    <property type="component" value="Unassembled WGS sequence"/>
</dbReference>
<evidence type="ECO:0000259" key="1">
    <source>
        <dbReference type="PROSITE" id="PS51186"/>
    </source>
</evidence>
<dbReference type="Gene3D" id="3.40.630.30">
    <property type="match status" value="1"/>
</dbReference>
<protein>
    <submittedName>
        <fullName evidence="2">GNAT family N-acetyltransferase</fullName>
    </submittedName>
</protein>
<name>A0A9D2UTM8_ACILW</name>
<dbReference type="CDD" id="cd04301">
    <property type="entry name" value="NAT_SF"/>
    <property type="match status" value="1"/>
</dbReference>
<accession>A0A9D2UTM8</accession>
<gene>
    <name evidence="2" type="ORF">K8V79_08895</name>
</gene>
<dbReference type="SUPFAM" id="SSF55729">
    <property type="entry name" value="Acyl-CoA N-acyltransferases (Nat)"/>
    <property type="match status" value="1"/>
</dbReference>
<feature type="domain" description="N-acetyltransferase" evidence="1">
    <location>
        <begin position="4"/>
        <end position="151"/>
    </location>
</feature>
<dbReference type="InterPro" id="IPR000182">
    <property type="entry name" value="GNAT_dom"/>
</dbReference>
<dbReference type="Pfam" id="PF13673">
    <property type="entry name" value="Acetyltransf_10"/>
    <property type="match status" value="1"/>
</dbReference>
<reference evidence="2" key="2">
    <citation type="submission" date="2021-09" db="EMBL/GenBank/DDBJ databases">
        <authorList>
            <person name="Gilroy R."/>
        </authorList>
    </citation>
    <scope>NUCLEOTIDE SEQUENCE</scope>
    <source>
        <strain evidence="2">CHK135-1449</strain>
    </source>
</reference>
<dbReference type="InterPro" id="IPR016181">
    <property type="entry name" value="Acyl_CoA_acyltransferase"/>
</dbReference>
<organism evidence="2 3">
    <name type="scientific">Acinetobacter lwoffii</name>
    <dbReference type="NCBI Taxonomy" id="28090"/>
    <lineage>
        <taxon>Bacteria</taxon>
        <taxon>Pseudomonadati</taxon>
        <taxon>Pseudomonadota</taxon>
        <taxon>Gammaproteobacteria</taxon>
        <taxon>Moraxellales</taxon>
        <taxon>Moraxellaceae</taxon>
        <taxon>Acinetobacter</taxon>
    </lineage>
</organism>
<reference evidence="2" key="1">
    <citation type="journal article" date="2021" name="PeerJ">
        <title>Extensive microbial diversity within the chicken gut microbiome revealed by metagenomics and culture.</title>
        <authorList>
            <person name="Gilroy R."/>
            <person name="Ravi A."/>
            <person name="Getino M."/>
            <person name="Pursley I."/>
            <person name="Horton D.L."/>
            <person name="Alikhan N.F."/>
            <person name="Baker D."/>
            <person name="Gharbi K."/>
            <person name="Hall N."/>
            <person name="Watson M."/>
            <person name="Adriaenssens E.M."/>
            <person name="Foster-Nyarko E."/>
            <person name="Jarju S."/>
            <person name="Secka A."/>
            <person name="Antonio M."/>
            <person name="Oren A."/>
            <person name="Chaudhuri R.R."/>
            <person name="La Ragione R."/>
            <person name="Hildebrand F."/>
            <person name="Pallen M.J."/>
        </authorList>
    </citation>
    <scope>NUCLEOTIDE SEQUENCE</scope>
    <source>
        <strain evidence="2">CHK135-1449</strain>
    </source>
</reference>
<proteinExistence type="predicted"/>
<evidence type="ECO:0000313" key="2">
    <source>
        <dbReference type="EMBL" id="HJF28342.1"/>
    </source>
</evidence>
<comment type="caution">
    <text evidence="2">The sequence shown here is derived from an EMBL/GenBank/DDBJ whole genome shotgun (WGS) entry which is preliminary data.</text>
</comment>
<dbReference type="AlphaFoldDB" id="A0A9D2UTM8"/>
<dbReference type="EMBL" id="DYWX01000095">
    <property type="protein sequence ID" value="HJF28342.1"/>
    <property type="molecule type" value="Genomic_DNA"/>
</dbReference>
<sequence>MNKIMIREGKVQDIPQIIQVIHDSIQSCVLDHQREDSVIQTWLEKFNQAYLIVEMLYNDCWVYILHDRVVGFLMVSDRGEILMHYVSADCQRMGFGTQLIQQMSVSLARKKIHQLEIQSTQTALAYYQKHGFLTRISPDAEDPYRLYKYTF</sequence>
<dbReference type="GO" id="GO:0016747">
    <property type="term" value="F:acyltransferase activity, transferring groups other than amino-acyl groups"/>
    <property type="evidence" value="ECO:0007669"/>
    <property type="project" value="InterPro"/>
</dbReference>
<evidence type="ECO:0000313" key="3">
    <source>
        <dbReference type="Proteomes" id="UP000787156"/>
    </source>
</evidence>
<dbReference type="PROSITE" id="PS51186">
    <property type="entry name" value="GNAT"/>
    <property type="match status" value="1"/>
</dbReference>